<feature type="transmembrane region" description="Helical" evidence="2">
    <location>
        <begin position="20"/>
        <end position="37"/>
    </location>
</feature>
<dbReference type="RefSeq" id="WP_232319271.1">
    <property type="nucleotide sequence ID" value="NZ_BJZS01000015.1"/>
</dbReference>
<dbReference type="AlphaFoldDB" id="A0A512I9E9"/>
<dbReference type="STRING" id="388357.GCA_001580365_01799"/>
<sequence length="163" mass="16726">MAQRKGSRGGFRADVKGPLILSAVLAAVAFGGVAIFASGGTENQLRLDLAFTAAGIVFIVALVVSATLMIVEKPNDPHLGEGTGVNRSSAKLYAEARARREAAAQPAGEAEFGQRVHPDTRGEDLLGRRPAEDPARDTTGDTGGDTTGGTGESTRGDDGAPRP</sequence>
<feature type="compositionally biased region" description="Gly residues" evidence="1">
    <location>
        <begin position="141"/>
        <end position="151"/>
    </location>
</feature>
<keyword evidence="2" id="KW-0812">Transmembrane</keyword>
<name>A0A512I9E9_9MICC</name>
<keyword evidence="2" id="KW-1133">Transmembrane helix</keyword>
<organism evidence="3 4">
    <name type="scientific">Kocuria turfanensis</name>
    <dbReference type="NCBI Taxonomy" id="388357"/>
    <lineage>
        <taxon>Bacteria</taxon>
        <taxon>Bacillati</taxon>
        <taxon>Actinomycetota</taxon>
        <taxon>Actinomycetes</taxon>
        <taxon>Micrococcales</taxon>
        <taxon>Micrococcaceae</taxon>
        <taxon>Kocuria</taxon>
    </lineage>
</organism>
<comment type="caution">
    <text evidence="3">The sequence shown here is derived from an EMBL/GenBank/DDBJ whole genome shotgun (WGS) entry which is preliminary data.</text>
</comment>
<reference evidence="3 4" key="1">
    <citation type="submission" date="2019-07" db="EMBL/GenBank/DDBJ databases">
        <title>Whole genome shotgun sequence of Kocuria turfanensis NBRC 107627.</title>
        <authorList>
            <person name="Hosoyama A."/>
            <person name="Uohara A."/>
            <person name="Ohji S."/>
            <person name="Ichikawa N."/>
        </authorList>
    </citation>
    <scope>NUCLEOTIDE SEQUENCE [LARGE SCALE GENOMIC DNA]</scope>
    <source>
        <strain evidence="3 4">NBRC 107627</strain>
    </source>
</reference>
<proteinExistence type="predicted"/>
<keyword evidence="4" id="KW-1185">Reference proteome</keyword>
<evidence type="ECO:0000313" key="4">
    <source>
        <dbReference type="Proteomes" id="UP000321103"/>
    </source>
</evidence>
<evidence type="ECO:0000256" key="1">
    <source>
        <dbReference type="SAM" id="MobiDB-lite"/>
    </source>
</evidence>
<evidence type="ECO:0000256" key="2">
    <source>
        <dbReference type="SAM" id="Phobius"/>
    </source>
</evidence>
<dbReference type="EMBL" id="BJZS01000015">
    <property type="protein sequence ID" value="GEO94329.1"/>
    <property type="molecule type" value="Genomic_DNA"/>
</dbReference>
<feature type="transmembrane region" description="Helical" evidence="2">
    <location>
        <begin position="49"/>
        <end position="71"/>
    </location>
</feature>
<feature type="region of interest" description="Disordered" evidence="1">
    <location>
        <begin position="95"/>
        <end position="163"/>
    </location>
</feature>
<gene>
    <name evidence="3" type="ORF">KTU01_04520</name>
</gene>
<protein>
    <submittedName>
        <fullName evidence="3">Uncharacterized protein</fullName>
    </submittedName>
</protein>
<feature type="compositionally biased region" description="Basic and acidic residues" evidence="1">
    <location>
        <begin position="154"/>
        <end position="163"/>
    </location>
</feature>
<feature type="compositionally biased region" description="Basic and acidic residues" evidence="1">
    <location>
        <begin position="112"/>
        <end position="139"/>
    </location>
</feature>
<keyword evidence="2" id="KW-0472">Membrane</keyword>
<accession>A0A512I9E9</accession>
<evidence type="ECO:0000313" key="3">
    <source>
        <dbReference type="EMBL" id="GEO94329.1"/>
    </source>
</evidence>
<dbReference type="Proteomes" id="UP000321103">
    <property type="component" value="Unassembled WGS sequence"/>
</dbReference>